<keyword evidence="6" id="KW-1133">Transmembrane helix</keyword>
<keyword evidence="6" id="KW-0472">Membrane</keyword>
<feature type="domain" description="Gram-positive cocci surface proteins LPxTG" evidence="7">
    <location>
        <begin position="1089"/>
        <end position="1124"/>
    </location>
</feature>
<dbReference type="InterPro" id="IPR041495">
    <property type="entry name" value="Mub_B2"/>
</dbReference>
<dbReference type="Pfam" id="PF19258">
    <property type="entry name" value="KxYKxGKxW_sig"/>
    <property type="match status" value="1"/>
</dbReference>
<dbReference type="Pfam" id="PF17966">
    <property type="entry name" value="Muc_B2"/>
    <property type="match status" value="1"/>
</dbReference>
<feature type="compositionally biased region" description="Low complexity" evidence="5">
    <location>
        <begin position="79"/>
        <end position="92"/>
    </location>
</feature>
<keyword evidence="1" id="KW-0134">Cell wall</keyword>
<dbReference type="STRING" id="1423804.FD14_GL001270"/>
<feature type="transmembrane region" description="Helical" evidence="6">
    <location>
        <begin position="1099"/>
        <end position="1119"/>
    </location>
</feature>
<reference evidence="8 9" key="1">
    <citation type="journal article" date="2015" name="Genome Announc.">
        <title>Expanding the biotechnology potential of lactobacilli through comparative genomics of 213 strains and associated genera.</title>
        <authorList>
            <person name="Sun Z."/>
            <person name="Harris H.M."/>
            <person name="McCann A."/>
            <person name="Guo C."/>
            <person name="Argimon S."/>
            <person name="Zhang W."/>
            <person name="Yang X."/>
            <person name="Jeffery I.B."/>
            <person name="Cooney J.C."/>
            <person name="Kagawa T.F."/>
            <person name="Liu W."/>
            <person name="Song Y."/>
            <person name="Salvetti E."/>
            <person name="Wrobel A."/>
            <person name="Rasinkangas P."/>
            <person name="Parkhill J."/>
            <person name="Rea M.C."/>
            <person name="O'Sullivan O."/>
            <person name="Ritari J."/>
            <person name="Douillard F.P."/>
            <person name="Paul Ross R."/>
            <person name="Yang R."/>
            <person name="Briner A.E."/>
            <person name="Felis G.E."/>
            <person name="de Vos W.M."/>
            <person name="Barrangou R."/>
            <person name="Klaenhammer T.R."/>
            <person name="Caufield P.W."/>
            <person name="Cui Y."/>
            <person name="Zhang H."/>
            <person name="O'Toole P.W."/>
        </authorList>
    </citation>
    <scope>NUCLEOTIDE SEQUENCE [LARGE SCALE GENOMIC DNA]</scope>
    <source>
        <strain evidence="8 9">DSM 23365</strain>
    </source>
</reference>
<dbReference type="PATRIC" id="fig|1423804.4.peg.1365"/>
<dbReference type="EMBL" id="AYZM01000125">
    <property type="protein sequence ID" value="KRN21148.1"/>
    <property type="molecule type" value="Genomic_DNA"/>
</dbReference>
<dbReference type="AlphaFoldDB" id="A0A0R2F7Q2"/>
<dbReference type="NCBIfam" id="TIGR01167">
    <property type="entry name" value="LPXTG_anchor"/>
    <property type="match status" value="1"/>
</dbReference>
<evidence type="ECO:0000313" key="8">
    <source>
        <dbReference type="EMBL" id="KRN21148.1"/>
    </source>
</evidence>
<sequence>MNERTRQQAAKMGSKVHYRAYKVGKRWLVAGISSLALTGVLLGAGATQASAATDETSSADDQASQTTTAGETLNQQEVTLASSTSDTTAVTSGNEMKADTGTVAETMAPEVSAAEVAVDSEAPVAVTGEQAVANDDTTVDATADDTNVAVDDVQIYNLGTASDEVADATKAQAAQTYATTGQAQKITRVADAVADATDPTDAAVEMVSVSTTMQTTDGALVMKATLPTVAGQFYNVISNSDMDGNGNMILTDEMVTMAKQHAEELLATYPGATLEFGDDITGKYEYVSVKNETTGVETTDFSKPIMVYIDPDGVKDYAFTITVRKTLLDLVTTDPTGKAPVEVDHVYLDGSDATGATSSPKQVILTVASPMAGSIEDMQLLNEENTITINFEDDGSASVTSDKAPADTTDTQNHVLSAVLGQNGVTTLSGATIQQNLRSMGIRMDGTVDPDNTNLNGKDSMALLSPNITKVTYVYDQDAVAETPATDANQAMLDKLTDLYKQAMSDFGNDAKHIDDTVDASTPLPGQNEGGNETVSNGQANVGIAIYIKNAETDEITPFDMGGGPLVDWHVYDKDTTVPLDMTISYDGVNYRYVGYEIAPADGSVDGSQLNPNNSLPVKTGALVAGVDENGAAIEVAPTTLMNAIYETVPAEITANYIYDDADQTQVKPTQTVTPDQASDVTLPTTNLEKIVLTSGNGENGVPTTLTLKFNSDFTVTHLILNEGTDNELVLPVATETLGAFLDTNEAGADLSQAVLDDLAGSGIGEDATSPDVYQGFLANLAKTGIHINGNVVLTDPETYTQLKDVTYVYAAPDKQPVTIEAVDDVTGDVLETAELTGYPDFTTTYDTQALIDKYTAMNYVVAANDIPEVITFDDDSTAPQVYQLHLTHHVTHSTAETTQTVTFTDEDGKTMAPSVDETITWNVSTDDVTGDKVATAQKSYDAVNAPVIEGYVATPTVVAANYPAATKGELADTTVQVIYKKKVAAGDGGTTTPGGTDVTQPGTDQSTGTTPEAEQPTVVEPGGETTPETEQPGAEEQPAAGVDGEDAETPETVASNGTATGNIEATNGQALTGRLAGSQASNADAQRLPQTAERDGRVGSVMGLALAGMLSLLGLSGLRKKRD</sequence>
<dbReference type="RefSeq" id="WP_057152069.1">
    <property type="nucleotide sequence ID" value="NZ_AYZM01000125.1"/>
</dbReference>
<feature type="compositionally biased region" description="Low complexity" evidence="5">
    <location>
        <begin position="1017"/>
        <end position="1042"/>
    </location>
</feature>
<evidence type="ECO:0000256" key="1">
    <source>
        <dbReference type="ARBA" id="ARBA00022512"/>
    </source>
</evidence>
<evidence type="ECO:0000256" key="3">
    <source>
        <dbReference type="ARBA" id="ARBA00022729"/>
    </source>
</evidence>
<keyword evidence="3" id="KW-0732">Signal</keyword>
<accession>A0A0R2F7Q2</accession>
<feature type="region of interest" description="Disordered" evidence="5">
    <location>
        <begin position="986"/>
        <end position="1097"/>
    </location>
</feature>
<comment type="caution">
    <text evidence="8">The sequence shown here is derived from an EMBL/GenBank/DDBJ whole genome shotgun (WGS) entry which is preliminary data.</text>
</comment>
<dbReference type="OrthoDB" id="2330101at2"/>
<organism evidence="8 9">
    <name type="scientific">Secundilactobacillus similis DSM 23365 = JCM 2765</name>
    <dbReference type="NCBI Taxonomy" id="1423804"/>
    <lineage>
        <taxon>Bacteria</taxon>
        <taxon>Bacillati</taxon>
        <taxon>Bacillota</taxon>
        <taxon>Bacilli</taxon>
        <taxon>Lactobacillales</taxon>
        <taxon>Lactobacillaceae</taxon>
        <taxon>Secundilactobacillus</taxon>
    </lineage>
</organism>
<dbReference type="NCBIfam" id="TIGR03715">
    <property type="entry name" value="KxYKxGKxW"/>
    <property type="match status" value="1"/>
</dbReference>
<evidence type="ECO:0000256" key="5">
    <source>
        <dbReference type="SAM" id="MobiDB-lite"/>
    </source>
</evidence>
<keyword evidence="4" id="KW-0572">Peptidoglycan-anchor</keyword>
<keyword evidence="9" id="KW-1185">Reference proteome</keyword>
<evidence type="ECO:0000313" key="9">
    <source>
        <dbReference type="Proteomes" id="UP000051442"/>
    </source>
</evidence>
<feature type="region of interest" description="Disordered" evidence="5">
    <location>
        <begin position="79"/>
        <end position="100"/>
    </location>
</feature>
<proteinExistence type="predicted"/>
<feature type="compositionally biased region" description="Polar residues" evidence="5">
    <location>
        <begin position="1053"/>
        <end position="1071"/>
    </location>
</feature>
<evidence type="ECO:0000256" key="4">
    <source>
        <dbReference type="ARBA" id="ARBA00023088"/>
    </source>
</evidence>
<name>A0A0R2F7Q2_9LACO</name>
<dbReference type="InterPro" id="IPR022263">
    <property type="entry name" value="KxYKxGKxW"/>
</dbReference>
<feature type="compositionally biased region" description="Low complexity" evidence="5">
    <location>
        <begin position="994"/>
        <end position="1006"/>
    </location>
</feature>
<dbReference type="Gene3D" id="3.10.20.470">
    <property type="match status" value="1"/>
</dbReference>
<evidence type="ECO:0000256" key="2">
    <source>
        <dbReference type="ARBA" id="ARBA00022525"/>
    </source>
</evidence>
<dbReference type="Gene3D" id="2.60.40.4300">
    <property type="match status" value="1"/>
</dbReference>
<dbReference type="Pfam" id="PF17965">
    <property type="entry name" value="MucBP_2"/>
    <property type="match status" value="1"/>
</dbReference>
<dbReference type="InterPro" id="IPR041558">
    <property type="entry name" value="MucBP_2"/>
</dbReference>
<keyword evidence="6" id="KW-0812">Transmembrane</keyword>
<dbReference type="Proteomes" id="UP000051442">
    <property type="component" value="Unassembled WGS sequence"/>
</dbReference>
<evidence type="ECO:0000259" key="7">
    <source>
        <dbReference type="PROSITE" id="PS50847"/>
    </source>
</evidence>
<dbReference type="PROSITE" id="PS50847">
    <property type="entry name" value="GRAM_POS_ANCHORING"/>
    <property type="match status" value="1"/>
</dbReference>
<protein>
    <recommendedName>
        <fullName evidence="7">Gram-positive cocci surface proteins LPxTG domain-containing protein</fullName>
    </recommendedName>
</protein>
<keyword evidence="2" id="KW-0964">Secreted</keyword>
<evidence type="ECO:0000256" key="6">
    <source>
        <dbReference type="SAM" id="Phobius"/>
    </source>
</evidence>
<dbReference type="InterPro" id="IPR019931">
    <property type="entry name" value="LPXTG_anchor"/>
</dbReference>
<gene>
    <name evidence="8" type="ORF">FD14_GL001270</name>
</gene>